<dbReference type="PRINTS" id="PR00368">
    <property type="entry name" value="FADPNR"/>
</dbReference>
<evidence type="ECO:0000313" key="6">
    <source>
        <dbReference type="EMBL" id="EFE90164.1"/>
    </source>
</evidence>
<dbReference type="SUPFAM" id="SSF52833">
    <property type="entry name" value="Thioredoxin-like"/>
    <property type="match status" value="2"/>
</dbReference>
<evidence type="ECO:0000256" key="1">
    <source>
        <dbReference type="ARBA" id="ARBA00022630"/>
    </source>
</evidence>
<dbReference type="HOGENOM" id="CLU_031864_5_4_11"/>
<reference evidence="6 7" key="1">
    <citation type="submission" date="2010-02" db="EMBL/GenBank/DDBJ databases">
        <authorList>
            <person name="Weinstock G."/>
            <person name="Sodergren E."/>
            <person name="Clifton S."/>
            <person name="Fulton L."/>
            <person name="Fulton B."/>
            <person name="Courtney L."/>
            <person name="Fronick C."/>
            <person name="Harrison M."/>
            <person name="Strong C."/>
            <person name="Farmer C."/>
            <person name="Delahaunty K."/>
            <person name="Markovic C."/>
            <person name="Hall O."/>
            <person name="Minx P."/>
            <person name="Tomlinson C."/>
            <person name="Mitreva M."/>
            <person name="Nelson J."/>
            <person name="Hou S."/>
            <person name="Wollam A."/>
            <person name="Pepin K.H."/>
            <person name="Johnson M."/>
            <person name="Bhonagiri V."/>
            <person name="Zhang X."/>
            <person name="Suruliraj S."/>
            <person name="Warren W."/>
            <person name="Chinwalla A."/>
            <person name="Mardis E.R."/>
            <person name="Wilson R.K."/>
        </authorList>
    </citation>
    <scope>NUCLEOTIDE SEQUENCE [LARGE SCALE GENOMIC DNA]</scope>
    <source>
        <strain evidence="6 7">DSM 20213</strain>
    </source>
</reference>
<dbReference type="Pfam" id="PF07992">
    <property type="entry name" value="Pyr_redox_2"/>
    <property type="match status" value="1"/>
</dbReference>
<dbReference type="PATRIC" id="fig|518634.7.peg.92"/>
<dbReference type="SUPFAM" id="SSF51905">
    <property type="entry name" value="FAD/NAD(P)-binding domain"/>
    <property type="match status" value="1"/>
</dbReference>
<feature type="domain" description="FAD/NAD(P)-binding" evidence="4">
    <location>
        <begin position="14"/>
        <end position="306"/>
    </location>
</feature>
<dbReference type="PANTHER" id="PTHR48105">
    <property type="entry name" value="THIOREDOXIN REDUCTASE 1-RELATED-RELATED"/>
    <property type="match status" value="1"/>
</dbReference>
<dbReference type="GO" id="GO:0004791">
    <property type="term" value="F:thioredoxin-disulfide reductase (NADPH) activity"/>
    <property type="evidence" value="ECO:0007669"/>
    <property type="project" value="UniProtKB-EC"/>
</dbReference>
<dbReference type="AlphaFoldDB" id="D4BLH6"/>
<evidence type="ECO:0000259" key="4">
    <source>
        <dbReference type="Pfam" id="PF07992"/>
    </source>
</evidence>
<dbReference type="Gene3D" id="3.50.50.60">
    <property type="entry name" value="FAD/NAD(P)-binding domain"/>
    <property type="match status" value="2"/>
</dbReference>
<comment type="catalytic activity">
    <reaction evidence="3">
        <text>[thioredoxin]-dithiol + NADP(+) = [thioredoxin]-disulfide + NADPH + H(+)</text>
        <dbReference type="Rhea" id="RHEA:20345"/>
        <dbReference type="Rhea" id="RHEA-COMP:10698"/>
        <dbReference type="Rhea" id="RHEA-COMP:10700"/>
        <dbReference type="ChEBI" id="CHEBI:15378"/>
        <dbReference type="ChEBI" id="CHEBI:29950"/>
        <dbReference type="ChEBI" id="CHEBI:50058"/>
        <dbReference type="ChEBI" id="CHEBI:57783"/>
        <dbReference type="ChEBI" id="CHEBI:58349"/>
        <dbReference type="EC" id="1.8.1.9"/>
    </reaction>
</comment>
<evidence type="ECO:0000256" key="3">
    <source>
        <dbReference type="ARBA" id="ARBA00048132"/>
    </source>
</evidence>
<sequence>MQGVSIMTQTNNLYDVVVIGGGPAGLTAGLYLARARYRVLILEKDDFGGQITITNEVVNYPGVGRTTGRALTQTMRQQAQGFGAEFLSAEATGLDVDGDIKTVHTLRGDIKTFGILIATGASPRKLGFEGEAEYAGRGVAYCATCDGEFFAGKEVLVVGGGFAAAEESVFLTKYASKVTVLVREPDFTCDAAVAAEAKNNPKIDVRYQVELKGVTAGQGGLREASILDLATGQTETWKPADSGTFGVFVFAGYVPATDLVCGVVELDDHGYVVTHDYLETSVPGVYAAGDLRVKNLRQVVTATADGAIAAVELERYAKQMSEKTGMVPPRPTVSAYEESEAKAASAASAAGTTPAPAPAKRSADAAAAASAAKKPGELFSAAIKQQLDVVFGRMTRPVTIALELDDTPLSAELQGFIGEMVALSGGKLNSVAVDAAGLITAVDGSSAPTSLVVGEPLTVTLPSGTELPTYGSLDDSGRATFDVAGVLPLARPAVRICVPAEGDEAGKDGDGSLVFTGLAFHGVPSGHEFNSFVLGLYNAAGPGQPLGDDLIERAKSITDSLNIMILVSLTCTMCPETVLASQRIASLSPAVRAEAYDVSHFPELKDQYGAMSVPCIVITHADGTQQVEFGKKSIPQMLELVGA</sequence>
<feature type="domain" description="Thioredoxin-like fold" evidence="5">
    <location>
        <begin position="562"/>
        <end position="618"/>
    </location>
</feature>
<accession>D4BLH6</accession>
<keyword evidence="2" id="KW-0560">Oxidoreductase</keyword>
<dbReference type="Gene3D" id="3.40.30.80">
    <property type="match status" value="1"/>
</dbReference>
<keyword evidence="7" id="KW-1185">Reference proteome</keyword>
<name>D4BLH6_BIFBR</name>
<dbReference type="EMBL" id="ACCG02000002">
    <property type="protein sequence ID" value="EFE90164.1"/>
    <property type="molecule type" value="Genomic_DNA"/>
</dbReference>
<dbReference type="InterPro" id="IPR012336">
    <property type="entry name" value="Thioredoxin-like_fold"/>
</dbReference>
<evidence type="ECO:0000256" key="2">
    <source>
        <dbReference type="ARBA" id="ARBA00023002"/>
    </source>
</evidence>
<keyword evidence="1" id="KW-0285">Flavoprotein</keyword>
<evidence type="ECO:0000259" key="5">
    <source>
        <dbReference type="Pfam" id="PF13192"/>
    </source>
</evidence>
<dbReference type="STRING" id="1685.RY69_2011"/>
<dbReference type="InterPro" id="IPR036249">
    <property type="entry name" value="Thioredoxin-like_sf"/>
</dbReference>
<gene>
    <name evidence="6" type="ORF">BIFBRE_02911</name>
</gene>
<evidence type="ECO:0000313" key="7">
    <source>
        <dbReference type="Proteomes" id="UP000003191"/>
    </source>
</evidence>
<dbReference type="InterPro" id="IPR050097">
    <property type="entry name" value="Ferredoxin-NADP_redctase_2"/>
</dbReference>
<dbReference type="InterPro" id="IPR023753">
    <property type="entry name" value="FAD/NAD-binding_dom"/>
</dbReference>
<dbReference type="NCBIfam" id="TIGR03143">
    <property type="entry name" value="AhpF_homolog"/>
    <property type="match status" value="1"/>
</dbReference>
<comment type="caution">
    <text evidence="6">The sequence shown here is derived from an EMBL/GenBank/DDBJ whole genome shotgun (WGS) entry which is preliminary data.</text>
</comment>
<dbReference type="Proteomes" id="UP000003191">
    <property type="component" value="Unassembled WGS sequence"/>
</dbReference>
<protein>
    <submittedName>
        <fullName evidence="6">Putative alkyl hydroperoxide reductase F subunit</fullName>
    </submittedName>
</protein>
<dbReference type="PRINTS" id="PR00469">
    <property type="entry name" value="PNDRDTASEII"/>
</dbReference>
<dbReference type="InterPro" id="IPR017561">
    <property type="entry name" value="AhpF_homologue_put"/>
</dbReference>
<dbReference type="InterPro" id="IPR036188">
    <property type="entry name" value="FAD/NAD-bd_sf"/>
</dbReference>
<organism evidence="6 7">
    <name type="scientific">Bifidobacterium breve DSM 20213 = JCM 1192</name>
    <dbReference type="NCBI Taxonomy" id="518634"/>
    <lineage>
        <taxon>Bacteria</taxon>
        <taxon>Bacillati</taxon>
        <taxon>Actinomycetota</taxon>
        <taxon>Actinomycetes</taxon>
        <taxon>Bifidobacteriales</taxon>
        <taxon>Bifidobacteriaceae</taxon>
        <taxon>Bifidobacterium</taxon>
    </lineage>
</organism>
<proteinExistence type="predicted"/>
<dbReference type="Pfam" id="PF13192">
    <property type="entry name" value="Thioredoxin_3"/>
    <property type="match status" value="1"/>
</dbReference>